<dbReference type="AlphaFoldDB" id="C0QCQ9"/>
<keyword evidence="3 5" id="KW-0732">Signal</keyword>
<dbReference type="eggNOG" id="COG0834">
    <property type="taxonomic scope" value="Bacteria"/>
</dbReference>
<dbReference type="InterPro" id="IPR001638">
    <property type="entry name" value="Solute-binding_3/MltF_N"/>
</dbReference>
<feature type="signal peptide" evidence="5">
    <location>
        <begin position="1"/>
        <end position="21"/>
    </location>
</feature>
<sequence>MKQIFGFLLMLGLCMTSVANAGDTIVVGTSADYPPYEFTDATGAFVGFDMDLVRAIGDKIGKKVKIVDMGFDTLIAGLQNKKIDVVIAAMQASDERRKKVDFSITYHDIKDALLVKADSDIQIKSVYDIAGYKVASQTGTIQEKWIQDNLVKTGKLAAENYFSYERVDNAAMDVKAGRVDVLHIIADPAISLAEKNSLKIALITTETVSAGQSLAVTKGNTALLSEINKAIEALKADGSLKKLMDKYKLL</sequence>
<evidence type="ECO:0000256" key="3">
    <source>
        <dbReference type="ARBA" id="ARBA00022729"/>
    </source>
</evidence>
<proteinExistence type="inferred from homology"/>
<evidence type="ECO:0000256" key="4">
    <source>
        <dbReference type="RuleBase" id="RU003744"/>
    </source>
</evidence>
<gene>
    <name evidence="7" type="primary">glnH2</name>
    <name evidence="7" type="ordered locus">HRM2_20350</name>
</gene>
<dbReference type="HOGENOM" id="CLU_019602_18_0_7"/>
<reference evidence="7 8" key="1">
    <citation type="journal article" date="2009" name="Environ. Microbiol.">
        <title>Genome sequence of Desulfobacterium autotrophicum HRM2, a marine sulfate reducer oxidizing organic carbon completely to carbon dioxide.</title>
        <authorList>
            <person name="Strittmatter A.W."/>
            <person name="Liesegang H."/>
            <person name="Rabus R."/>
            <person name="Decker I."/>
            <person name="Amann J."/>
            <person name="Andres S."/>
            <person name="Henne A."/>
            <person name="Fricke W.F."/>
            <person name="Martinez-Arias R."/>
            <person name="Bartels D."/>
            <person name="Goesmann A."/>
            <person name="Krause L."/>
            <person name="Puehler A."/>
            <person name="Klenk H.P."/>
            <person name="Richter M."/>
            <person name="Schuler M."/>
            <person name="Gloeckner F.O."/>
            <person name="Meyerdierks A."/>
            <person name="Gottschalk G."/>
            <person name="Amann R."/>
        </authorList>
    </citation>
    <scope>NUCLEOTIDE SEQUENCE [LARGE SCALE GENOMIC DNA]</scope>
    <source>
        <strain evidence="8">ATCC 43914 / DSM 3382 / HRM2</strain>
    </source>
</reference>
<organism evidence="7 8">
    <name type="scientific">Desulforapulum autotrophicum (strain ATCC 43914 / DSM 3382 / VKM B-1955 / HRM2)</name>
    <name type="common">Desulfobacterium autotrophicum</name>
    <dbReference type="NCBI Taxonomy" id="177437"/>
    <lineage>
        <taxon>Bacteria</taxon>
        <taxon>Pseudomonadati</taxon>
        <taxon>Thermodesulfobacteriota</taxon>
        <taxon>Desulfobacteria</taxon>
        <taxon>Desulfobacterales</taxon>
        <taxon>Desulfobacteraceae</taxon>
        <taxon>Desulforapulum</taxon>
    </lineage>
</organism>
<dbReference type="STRING" id="177437.HRM2_20350"/>
<dbReference type="Proteomes" id="UP000000442">
    <property type="component" value="Chromosome"/>
</dbReference>
<accession>C0QCQ9</accession>
<dbReference type="Gene3D" id="3.40.190.10">
    <property type="entry name" value="Periplasmic binding protein-like II"/>
    <property type="match status" value="2"/>
</dbReference>
<evidence type="ECO:0000256" key="1">
    <source>
        <dbReference type="ARBA" id="ARBA00004196"/>
    </source>
</evidence>
<evidence type="ECO:0000259" key="6">
    <source>
        <dbReference type="SMART" id="SM00062"/>
    </source>
</evidence>
<dbReference type="GO" id="GO:0030313">
    <property type="term" value="C:cell envelope"/>
    <property type="evidence" value="ECO:0007669"/>
    <property type="project" value="UniProtKB-SubCell"/>
</dbReference>
<dbReference type="EMBL" id="CP001087">
    <property type="protein sequence ID" value="ACN15136.1"/>
    <property type="molecule type" value="Genomic_DNA"/>
</dbReference>
<keyword evidence="8" id="KW-1185">Reference proteome</keyword>
<name>C0QCQ9_DESAH</name>
<dbReference type="RefSeq" id="WP_015903914.1">
    <property type="nucleotide sequence ID" value="NC_012108.1"/>
</dbReference>
<dbReference type="PANTHER" id="PTHR35936">
    <property type="entry name" value="MEMBRANE-BOUND LYTIC MUREIN TRANSGLYCOSYLASE F"/>
    <property type="match status" value="1"/>
</dbReference>
<dbReference type="Pfam" id="PF00497">
    <property type="entry name" value="SBP_bac_3"/>
    <property type="match status" value="1"/>
</dbReference>
<comment type="subcellular location">
    <subcellularLocation>
        <location evidence="1">Cell envelope</location>
    </subcellularLocation>
</comment>
<dbReference type="PROSITE" id="PS01039">
    <property type="entry name" value="SBP_BACTERIAL_3"/>
    <property type="match status" value="1"/>
</dbReference>
<evidence type="ECO:0000313" key="7">
    <source>
        <dbReference type="EMBL" id="ACN15136.1"/>
    </source>
</evidence>
<evidence type="ECO:0000256" key="2">
    <source>
        <dbReference type="ARBA" id="ARBA00010333"/>
    </source>
</evidence>
<feature type="domain" description="Solute-binding protein family 3/N-terminal" evidence="6">
    <location>
        <begin position="24"/>
        <end position="249"/>
    </location>
</feature>
<dbReference type="SUPFAM" id="SSF53850">
    <property type="entry name" value="Periplasmic binding protein-like II"/>
    <property type="match status" value="1"/>
</dbReference>
<dbReference type="KEGG" id="dat:HRM2_20350"/>
<protein>
    <submittedName>
        <fullName evidence="7">GlnH2</fullName>
    </submittedName>
</protein>
<evidence type="ECO:0000313" key="8">
    <source>
        <dbReference type="Proteomes" id="UP000000442"/>
    </source>
</evidence>
<dbReference type="OrthoDB" id="5419093at2"/>
<dbReference type="SMART" id="SM00062">
    <property type="entry name" value="PBPb"/>
    <property type="match status" value="1"/>
</dbReference>
<comment type="similarity">
    <text evidence="2 4">Belongs to the bacterial solute-binding protein 3 family.</text>
</comment>
<dbReference type="InterPro" id="IPR018313">
    <property type="entry name" value="SBP_3_CS"/>
</dbReference>
<evidence type="ECO:0000256" key="5">
    <source>
        <dbReference type="SAM" id="SignalP"/>
    </source>
</evidence>
<feature type="chain" id="PRO_5002900525" evidence="5">
    <location>
        <begin position="22"/>
        <end position="250"/>
    </location>
</feature>
<dbReference type="PANTHER" id="PTHR35936:SF17">
    <property type="entry name" value="ARGININE-BINDING EXTRACELLULAR PROTEIN ARTP"/>
    <property type="match status" value="1"/>
</dbReference>
<dbReference type="CDD" id="cd13530">
    <property type="entry name" value="PBP2_peptides_like"/>
    <property type="match status" value="1"/>
</dbReference>